<evidence type="ECO:0000313" key="12">
    <source>
        <dbReference type="Proteomes" id="UP001497512"/>
    </source>
</evidence>
<evidence type="ECO:0000256" key="7">
    <source>
        <dbReference type="ARBA" id="ARBA00023054"/>
    </source>
</evidence>
<gene>
    <name evidence="11" type="ORF">CSSPTR1EN2_LOCUS17502</name>
</gene>
<evidence type="ECO:0000256" key="1">
    <source>
        <dbReference type="ARBA" id="ARBA00004211"/>
    </source>
</evidence>
<comment type="similarity">
    <text evidence="2">Belongs to the syntaxin family.</text>
</comment>
<dbReference type="EMBL" id="OZ019897">
    <property type="protein sequence ID" value="CAK9225388.1"/>
    <property type="molecule type" value="Genomic_DNA"/>
</dbReference>
<feature type="transmembrane region" description="Helical" evidence="9">
    <location>
        <begin position="298"/>
        <end position="317"/>
    </location>
</feature>
<feature type="domain" description="SNARE-complex protein Syntaxin-18 N-terminal" evidence="10">
    <location>
        <begin position="6"/>
        <end position="86"/>
    </location>
</feature>
<keyword evidence="6 9" id="KW-1133">Transmembrane helix</keyword>
<evidence type="ECO:0000256" key="9">
    <source>
        <dbReference type="SAM" id="Phobius"/>
    </source>
</evidence>
<dbReference type="PANTHER" id="PTHR15959">
    <property type="entry name" value="SYNTAXIN-18"/>
    <property type="match status" value="1"/>
</dbReference>
<keyword evidence="12" id="KW-1185">Reference proteome</keyword>
<keyword evidence="3" id="KW-0813">Transport</keyword>
<accession>A0ABP0UNP0</accession>
<evidence type="ECO:0000256" key="3">
    <source>
        <dbReference type="ARBA" id="ARBA00022448"/>
    </source>
</evidence>
<comment type="subcellular location">
    <subcellularLocation>
        <location evidence="1">Membrane</location>
        <topology evidence="1">Single-pass type IV membrane protein</topology>
    </subcellularLocation>
</comment>
<name>A0ABP0UNP0_9BRYO</name>
<dbReference type="PANTHER" id="PTHR15959:SF0">
    <property type="entry name" value="SYNTAXIN-18"/>
    <property type="match status" value="1"/>
</dbReference>
<evidence type="ECO:0000256" key="8">
    <source>
        <dbReference type="ARBA" id="ARBA00023136"/>
    </source>
</evidence>
<evidence type="ECO:0000256" key="2">
    <source>
        <dbReference type="ARBA" id="ARBA00009063"/>
    </source>
</evidence>
<proteinExistence type="inferred from homology"/>
<evidence type="ECO:0000313" key="11">
    <source>
        <dbReference type="EMBL" id="CAK9225388.1"/>
    </source>
</evidence>
<keyword evidence="7" id="KW-0175">Coiled coil</keyword>
<keyword evidence="4 9" id="KW-0812">Transmembrane</keyword>
<evidence type="ECO:0000256" key="5">
    <source>
        <dbReference type="ARBA" id="ARBA00022927"/>
    </source>
</evidence>
<keyword evidence="5" id="KW-0653">Protein transport</keyword>
<reference evidence="11" key="1">
    <citation type="submission" date="2024-02" db="EMBL/GenBank/DDBJ databases">
        <authorList>
            <consortium name="ELIXIR-Norway"/>
            <consortium name="Elixir Norway"/>
        </authorList>
    </citation>
    <scope>NUCLEOTIDE SEQUENCE</scope>
</reference>
<evidence type="ECO:0000256" key="6">
    <source>
        <dbReference type="ARBA" id="ARBA00022989"/>
    </source>
</evidence>
<protein>
    <recommendedName>
        <fullName evidence="10">SNARE-complex protein Syntaxin-18 N-terminal domain-containing protein</fullName>
    </recommendedName>
</protein>
<dbReference type="Pfam" id="PF10496">
    <property type="entry name" value="Syntaxin-18_N"/>
    <property type="match status" value="1"/>
</dbReference>
<evidence type="ECO:0000256" key="4">
    <source>
        <dbReference type="ARBA" id="ARBA00022692"/>
    </source>
</evidence>
<dbReference type="Proteomes" id="UP001497512">
    <property type="component" value="Chromosome 5"/>
</dbReference>
<keyword evidence="8 9" id="KW-0472">Membrane</keyword>
<dbReference type="Gene3D" id="1.20.5.110">
    <property type="match status" value="1"/>
</dbReference>
<dbReference type="InterPro" id="IPR019529">
    <property type="entry name" value="Syntaxin-18_N"/>
</dbReference>
<organism evidence="11 12">
    <name type="scientific">Sphagnum troendelagicum</name>
    <dbReference type="NCBI Taxonomy" id="128251"/>
    <lineage>
        <taxon>Eukaryota</taxon>
        <taxon>Viridiplantae</taxon>
        <taxon>Streptophyta</taxon>
        <taxon>Embryophyta</taxon>
        <taxon>Bryophyta</taxon>
        <taxon>Sphagnophytina</taxon>
        <taxon>Sphagnopsida</taxon>
        <taxon>Sphagnales</taxon>
        <taxon>Sphagnaceae</taxon>
        <taxon>Sphagnum</taxon>
    </lineage>
</organism>
<sequence length="319" mass="36425">MVNVKDLTDKFREAVRSAALKNNYDEAKMAKVSGSLILHSNPPHTTFTLTAIEILGNIRAMHAFVMKHGKDYLNKNRSTEQDRDKIENEVGLFVKACRERIEVLKNSIGIEEKQAHGASWLAALGRGSQNTDCIAHQHGVVLILSEQLHSITAHFDTLRAVRFQDAIDKRIPKRRQGLKLLPPPEPVTTSQADNITYSRDWLTQQDSQPEVLESQQELMDEETRALQIELTNMMDAVQETERRMLEMSALNHLFSTHVLHQAQQIELLYLQAVEATNNIQKGNKELDKTQKRNSSSRLYIILIFCVLIITLLFLDWYNG</sequence>
<evidence type="ECO:0000259" key="10">
    <source>
        <dbReference type="Pfam" id="PF10496"/>
    </source>
</evidence>